<evidence type="ECO:0000259" key="8">
    <source>
        <dbReference type="Pfam" id="PF04413"/>
    </source>
</evidence>
<dbReference type="UniPathway" id="UPA00958"/>
<protein>
    <recommendedName>
        <fullName evidence="3 7">3-deoxy-D-manno-octulosonic acid transferase</fullName>
        <shortName evidence="7">Kdo transferase</shortName>
        <ecNumber evidence="2 7">2.4.99.12</ecNumber>
    </recommendedName>
    <alternativeName>
        <fullName evidence="5 7">Lipid IV(A) 3-deoxy-D-manno-octulosonic acid transferase</fullName>
    </alternativeName>
</protein>
<dbReference type="STRING" id="1391653.AKJ08_1003"/>
<dbReference type="PANTHER" id="PTHR42755">
    <property type="entry name" value="3-DEOXY-MANNO-OCTULOSONATE CYTIDYLYLTRANSFERASE"/>
    <property type="match status" value="1"/>
</dbReference>
<dbReference type="PANTHER" id="PTHR42755:SF1">
    <property type="entry name" value="3-DEOXY-D-MANNO-OCTULOSONIC ACID TRANSFERASE, MITOCHONDRIAL-RELATED"/>
    <property type="match status" value="1"/>
</dbReference>
<evidence type="ECO:0000256" key="4">
    <source>
        <dbReference type="ARBA" id="ARBA00022679"/>
    </source>
</evidence>
<proteinExistence type="inferred from homology"/>
<dbReference type="Gene3D" id="3.40.50.2000">
    <property type="entry name" value="Glycogen Phosphorylase B"/>
    <property type="match status" value="1"/>
</dbReference>
<name>A0A0K1PB16_9BACT</name>
<comment type="similarity">
    <text evidence="7">Belongs to the glycosyltransferase group 1 family.</text>
</comment>
<dbReference type="Gene3D" id="3.40.50.11720">
    <property type="entry name" value="3-Deoxy-D-manno-octulosonic-acid transferase, N-terminal domain"/>
    <property type="match status" value="1"/>
</dbReference>
<dbReference type="AlphaFoldDB" id="A0A0K1PB16"/>
<dbReference type="SUPFAM" id="SSF53756">
    <property type="entry name" value="UDP-Glycosyltransferase/glycogen phosphorylase"/>
    <property type="match status" value="1"/>
</dbReference>
<evidence type="ECO:0000256" key="7">
    <source>
        <dbReference type="RuleBase" id="RU365103"/>
    </source>
</evidence>
<dbReference type="InterPro" id="IPR039901">
    <property type="entry name" value="Kdotransferase"/>
</dbReference>
<dbReference type="RefSeq" id="WP_050725044.1">
    <property type="nucleotide sequence ID" value="NZ_CP012332.1"/>
</dbReference>
<dbReference type="OrthoDB" id="9789797at2"/>
<dbReference type="GO" id="GO:0043842">
    <property type="term" value="F:Kdo transferase activity"/>
    <property type="evidence" value="ECO:0007669"/>
    <property type="project" value="UniProtKB-EC"/>
</dbReference>
<evidence type="ECO:0000313" key="10">
    <source>
        <dbReference type="Proteomes" id="UP000055590"/>
    </source>
</evidence>
<evidence type="ECO:0000256" key="5">
    <source>
        <dbReference type="ARBA" id="ARBA00031445"/>
    </source>
</evidence>
<evidence type="ECO:0000256" key="6">
    <source>
        <dbReference type="ARBA" id="ARBA00049183"/>
    </source>
</evidence>
<dbReference type="GO" id="GO:0009244">
    <property type="term" value="P:lipopolysaccharide core region biosynthetic process"/>
    <property type="evidence" value="ECO:0007669"/>
    <property type="project" value="UniProtKB-UniRule"/>
</dbReference>
<gene>
    <name evidence="9" type="ORF">AKJ08_1003</name>
</gene>
<dbReference type="InterPro" id="IPR007507">
    <property type="entry name" value="Glycos_transf_N"/>
</dbReference>
<comment type="catalytic activity">
    <reaction evidence="6 7">
        <text>lipid IVA (E. coli) + CMP-3-deoxy-beta-D-manno-octulosonate = alpha-Kdo-(2-&gt;6)-lipid IVA (E. coli) + CMP + H(+)</text>
        <dbReference type="Rhea" id="RHEA:28066"/>
        <dbReference type="ChEBI" id="CHEBI:15378"/>
        <dbReference type="ChEBI" id="CHEBI:58603"/>
        <dbReference type="ChEBI" id="CHEBI:60364"/>
        <dbReference type="ChEBI" id="CHEBI:60377"/>
        <dbReference type="ChEBI" id="CHEBI:85987"/>
        <dbReference type="EC" id="2.4.99.12"/>
    </reaction>
</comment>
<feature type="domain" description="3-deoxy-D-manno-octulosonic-acid transferase N-terminal" evidence="8">
    <location>
        <begin position="31"/>
        <end position="209"/>
    </location>
</feature>
<keyword evidence="7" id="KW-1003">Cell membrane</keyword>
<comment type="pathway">
    <text evidence="1 7">Bacterial outer membrane biogenesis; LPS core biosynthesis.</text>
</comment>
<keyword evidence="4 7" id="KW-0808">Transferase</keyword>
<dbReference type="GO" id="GO:0005886">
    <property type="term" value="C:plasma membrane"/>
    <property type="evidence" value="ECO:0007669"/>
    <property type="project" value="UniProtKB-SubCell"/>
</dbReference>
<dbReference type="Proteomes" id="UP000055590">
    <property type="component" value="Chromosome"/>
</dbReference>
<evidence type="ECO:0000256" key="1">
    <source>
        <dbReference type="ARBA" id="ARBA00004713"/>
    </source>
</evidence>
<dbReference type="KEGG" id="vin:AKJ08_1003"/>
<evidence type="ECO:0000256" key="2">
    <source>
        <dbReference type="ARBA" id="ARBA00012621"/>
    </source>
</evidence>
<dbReference type="Pfam" id="PF04413">
    <property type="entry name" value="Glycos_transf_N"/>
    <property type="match status" value="1"/>
</dbReference>
<dbReference type="InterPro" id="IPR038107">
    <property type="entry name" value="Glycos_transf_N_sf"/>
</dbReference>
<keyword evidence="10" id="KW-1185">Reference proteome</keyword>
<sequence length="423" mass="45643">MPILYAAASYVAFWLLWPFLLLHRKTRNGQAERLGIHPSGFAGPKTGPRVWMHGSSAGDLLALKPMVGELKRRVPGCSVVMTTFTNSGESMARERLREADRVTYVPWDLPGATGRAMEAIRPDVLVLEYAEIWPNLIRAAKKRGVKVVITNGRFSPDKVSRYQLFFSLVGNPLASIDLFLMREDDEAERILGLGAPAERVRVTGNTKFDTLANAEADEEDPGLARALGAKKGAPLLIAGSTHEGEEALLLPILHRLRLDHPTLRLAIAPRYVDRAPRIVALAKEAGFTAGLRSQGAPDADVVVLDTIGELSAAYRLATLVFVGGSFTNRGGQNILEPAAQGKVVLFGPNMQNFHDSVQVLVGRGGIQVASPEQLARVAGDLLARPEKLAELGALARGAVRAVQGASARNVEEIARLLEIQEAA</sequence>
<keyword evidence="7" id="KW-0448">Lipopolysaccharide biosynthesis</keyword>
<organism evidence="9 10">
    <name type="scientific">Vulgatibacter incomptus</name>
    <dbReference type="NCBI Taxonomy" id="1391653"/>
    <lineage>
        <taxon>Bacteria</taxon>
        <taxon>Pseudomonadati</taxon>
        <taxon>Myxococcota</taxon>
        <taxon>Myxococcia</taxon>
        <taxon>Myxococcales</taxon>
        <taxon>Cystobacterineae</taxon>
        <taxon>Vulgatibacteraceae</taxon>
        <taxon>Vulgatibacter</taxon>
    </lineage>
</organism>
<keyword evidence="7" id="KW-0472">Membrane</keyword>
<comment type="subcellular location">
    <subcellularLocation>
        <location evidence="7">Cell membrane</location>
    </subcellularLocation>
</comment>
<evidence type="ECO:0000313" key="9">
    <source>
        <dbReference type="EMBL" id="AKU90616.1"/>
    </source>
</evidence>
<dbReference type="EC" id="2.4.99.12" evidence="2 7"/>
<evidence type="ECO:0000256" key="3">
    <source>
        <dbReference type="ARBA" id="ARBA00019077"/>
    </source>
</evidence>
<comment type="function">
    <text evidence="7">Involved in lipopolysaccharide (LPS) biosynthesis. Catalyzes the transfer of 3-deoxy-D-manno-octulosonate (Kdo) residue(s) from CMP-Kdo to lipid IV(A), the tetraacyldisaccharide-1,4'-bisphosphate precursor of lipid A.</text>
</comment>
<accession>A0A0K1PB16</accession>
<dbReference type="GO" id="GO:0009245">
    <property type="term" value="P:lipid A biosynthetic process"/>
    <property type="evidence" value="ECO:0007669"/>
    <property type="project" value="TreeGrafter"/>
</dbReference>
<dbReference type="EMBL" id="CP012332">
    <property type="protein sequence ID" value="AKU90616.1"/>
    <property type="molecule type" value="Genomic_DNA"/>
</dbReference>
<reference evidence="9 10" key="1">
    <citation type="submission" date="2015-08" db="EMBL/GenBank/DDBJ databases">
        <authorList>
            <person name="Babu N.S."/>
            <person name="Beckwith C.J."/>
            <person name="Beseler K.G."/>
            <person name="Brison A."/>
            <person name="Carone J.V."/>
            <person name="Caskin T.P."/>
            <person name="Diamond M."/>
            <person name="Durham M.E."/>
            <person name="Foxe J.M."/>
            <person name="Go M."/>
            <person name="Henderson B.A."/>
            <person name="Jones I.B."/>
            <person name="McGettigan J.A."/>
            <person name="Micheletti S.J."/>
            <person name="Nasrallah M.E."/>
            <person name="Ortiz D."/>
            <person name="Piller C.R."/>
            <person name="Privatt S.R."/>
            <person name="Schneider S.L."/>
            <person name="Sharp S."/>
            <person name="Smith T.C."/>
            <person name="Stanton J.D."/>
            <person name="Ullery H.E."/>
            <person name="Wilson R.J."/>
            <person name="Serrano M.G."/>
            <person name="Buck G."/>
            <person name="Lee V."/>
            <person name="Wang Y."/>
            <person name="Carvalho R."/>
            <person name="Voegtly L."/>
            <person name="Shi R."/>
            <person name="Duckworth R."/>
            <person name="Johnson A."/>
            <person name="Loviza R."/>
            <person name="Walstead R."/>
            <person name="Shah Z."/>
            <person name="Kiflezghi M."/>
            <person name="Wade K."/>
            <person name="Ball S.L."/>
            <person name="Bradley K.W."/>
            <person name="Asai D.J."/>
            <person name="Bowman C.A."/>
            <person name="Russell D.A."/>
            <person name="Pope W.H."/>
            <person name="Jacobs-Sera D."/>
            <person name="Hendrix R.W."/>
            <person name="Hatfull G.F."/>
        </authorList>
    </citation>
    <scope>NUCLEOTIDE SEQUENCE [LARGE SCALE GENOMIC DNA]</scope>
    <source>
        <strain evidence="9 10">DSM 27710</strain>
    </source>
</reference>